<evidence type="ECO:0000313" key="4">
    <source>
        <dbReference type="Proteomes" id="UP000183924"/>
    </source>
</evidence>
<dbReference type="Proteomes" id="UP000183924">
    <property type="component" value="Unassembled WGS sequence"/>
</dbReference>
<evidence type="ECO:0000256" key="1">
    <source>
        <dbReference type="SAM" id="MobiDB-lite"/>
    </source>
</evidence>
<keyword evidence="2" id="KW-1133">Transmembrane helix</keyword>
<dbReference type="AlphaFoldDB" id="A0A1J8NHZ9"/>
<feature type="compositionally biased region" description="Polar residues" evidence="1">
    <location>
        <begin position="218"/>
        <end position="236"/>
    </location>
</feature>
<reference evidence="3 4" key="1">
    <citation type="submission" date="2016-03" db="EMBL/GenBank/DDBJ databases">
        <title>Comparative genomics of Rickettsiella.</title>
        <authorList>
            <person name="Chandler C."/>
            <person name="Wang Y."/>
        </authorList>
    </citation>
    <scope>NUCLEOTIDE SEQUENCE [LARGE SCALE GENOMIC DNA]</scope>
    <source>
        <strain evidence="3 4">RCFS May 2013</strain>
    </source>
</reference>
<feature type="region of interest" description="Disordered" evidence="1">
    <location>
        <begin position="215"/>
        <end position="236"/>
    </location>
</feature>
<protein>
    <submittedName>
        <fullName evidence="3">Uncharacterized protein</fullName>
    </submittedName>
</protein>
<keyword evidence="2" id="KW-0472">Membrane</keyword>
<proteinExistence type="predicted"/>
<evidence type="ECO:0000313" key="3">
    <source>
        <dbReference type="EMBL" id="OIZ94961.1"/>
    </source>
</evidence>
<keyword evidence="2" id="KW-0812">Transmembrane</keyword>
<gene>
    <name evidence="3" type="ORF">A1D18_02325</name>
</gene>
<name>A0A1J8NHZ9_9COXI</name>
<accession>A0A1J8NHZ9</accession>
<dbReference type="RefSeq" id="WP_071662221.1">
    <property type="nucleotide sequence ID" value="NZ_LUKY01000032.1"/>
</dbReference>
<dbReference type="EMBL" id="LUKY01000032">
    <property type="protein sequence ID" value="OIZ94961.1"/>
    <property type="molecule type" value="Genomic_DNA"/>
</dbReference>
<feature type="transmembrane region" description="Helical" evidence="2">
    <location>
        <begin position="132"/>
        <end position="150"/>
    </location>
</feature>
<sequence>MLIEFSNGTATLLKAQLGYIEQLSWSDENENKLDLASIKQIKGCRTKLVQDCLKFIQKLDELAESNFFNNNKEKNYVDETIKSLIEHLKKYTTSCERYPRIKDFLNIIPDNTSSMLGFILLISALMATASPALAVIPLVIFAWVLMDLFFNNRKAAKKLTEILFTVQAELRTIEEADTIFKSKVHPSQSATQTQVSSMPSIPGTSRTVYSANFYRPAGNQNDTNSINSTSSFTATK</sequence>
<dbReference type="OrthoDB" id="9996596at2"/>
<evidence type="ECO:0000256" key="2">
    <source>
        <dbReference type="SAM" id="Phobius"/>
    </source>
</evidence>
<comment type="caution">
    <text evidence="3">The sequence shown here is derived from an EMBL/GenBank/DDBJ whole genome shotgun (WGS) entry which is preliminary data.</text>
</comment>
<keyword evidence="4" id="KW-1185">Reference proteome</keyword>
<organism evidence="3 4">
    <name type="scientific">Candidatus Rickettsiella isopodorum</name>
    <dbReference type="NCBI Taxonomy" id="1225476"/>
    <lineage>
        <taxon>Bacteria</taxon>
        <taxon>Pseudomonadati</taxon>
        <taxon>Pseudomonadota</taxon>
        <taxon>Gammaproteobacteria</taxon>
        <taxon>Legionellales</taxon>
        <taxon>Coxiellaceae</taxon>
        <taxon>Rickettsiella</taxon>
    </lineage>
</organism>